<keyword evidence="5" id="KW-0963">Cytoplasm</keyword>
<accession>A0A832RWS0</accession>
<protein>
    <submittedName>
        <fullName evidence="8">Histone family protein</fullName>
    </submittedName>
</protein>
<evidence type="ECO:0000256" key="3">
    <source>
        <dbReference type="ARBA" id="ARBA00008264"/>
    </source>
</evidence>
<evidence type="ECO:0000259" key="7">
    <source>
        <dbReference type="Pfam" id="PF00808"/>
    </source>
</evidence>
<dbReference type="InterPro" id="IPR003958">
    <property type="entry name" value="CBFA_NFYB_domain"/>
</dbReference>
<dbReference type="SUPFAM" id="SSF47113">
    <property type="entry name" value="Histone-fold"/>
    <property type="match status" value="1"/>
</dbReference>
<evidence type="ECO:0000256" key="4">
    <source>
        <dbReference type="ARBA" id="ARBA00022454"/>
    </source>
</evidence>
<evidence type="ECO:0000313" key="9">
    <source>
        <dbReference type="Proteomes" id="UP000600363"/>
    </source>
</evidence>
<dbReference type="InterPro" id="IPR050947">
    <property type="entry name" value="Archaeal_histone_HMF"/>
</dbReference>
<dbReference type="GO" id="GO:0005694">
    <property type="term" value="C:chromosome"/>
    <property type="evidence" value="ECO:0007669"/>
    <property type="project" value="UniProtKB-SubCell"/>
</dbReference>
<comment type="caution">
    <text evidence="8">The sequence shown here is derived from an EMBL/GenBank/DDBJ whole genome shotgun (WGS) entry which is preliminary data.</text>
</comment>
<comment type="similarity">
    <text evidence="3">Belongs to the archaeal histone HMF family.</text>
</comment>
<dbReference type="EMBL" id="DUIH01000013">
    <property type="protein sequence ID" value="HIH69819.1"/>
    <property type="molecule type" value="Genomic_DNA"/>
</dbReference>
<name>A0A832RWS0_9EURY</name>
<reference evidence="8" key="1">
    <citation type="journal article" date="2020" name="bioRxiv">
        <title>A rank-normalized archaeal taxonomy based on genome phylogeny resolves widespread incomplete and uneven classifications.</title>
        <authorList>
            <person name="Rinke C."/>
            <person name="Chuvochina M."/>
            <person name="Mussig A.J."/>
            <person name="Chaumeil P.-A."/>
            <person name="Waite D.W."/>
            <person name="Whitman W.B."/>
            <person name="Parks D.H."/>
            <person name="Hugenholtz P."/>
        </authorList>
    </citation>
    <scope>NUCLEOTIDE SEQUENCE</scope>
    <source>
        <strain evidence="8">UBA12518</strain>
    </source>
</reference>
<sequence length="73" mass="8133">MIPSAPVERLIRDAGAGNVRVSKAGKEALADILESYGREIALEAIKLARHAKRKTVKGEDIELAYERVYRGRR</sequence>
<dbReference type="Pfam" id="PF00808">
    <property type="entry name" value="CBFD_NFYB_HMF"/>
    <property type="match status" value="1"/>
</dbReference>
<dbReference type="GO" id="GO:0046982">
    <property type="term" value="F:protein heterodimerization activity"/>
    <property type="evidence" value="ECO:0007669"/>
    <property type="project" value="InterPro"/>
</dbReference>
<evidence type="ECO:0000256" key="2">
    <source>
        <dbReference type="ARBA" id="ARBA00004496"/>
    </source>
</evidence>
<evidence type="ECO:0000256" key="5">
    <source>
        <dbReference type="ARBA" id="ARBA00022490"/>
    </source>
</evidence>
<dbReference type="Proteomes" id="UP000600363">
    <property type="component" value="Unassembled WGS sequence"/>
</dbReference>
<dbReference type="GO" id="GO:0003677">
    <property type="term" value="F:DNA binding"/>
    <property type="evidence" value="ECO:0007669"/>
    <property type="project" value="UniProtKB-KW"/>
</dbReference>
<proteinExistence type="inferred from homology"/>
<dbReference type="GO" id="GO:0005737">
    <property type="term" value="C:cytoplasm"/>
    <property type="evidence" value="ECO:0007669"/>
    <property type="project" value="UniProtKB-SubCell"/>
</dbReference>
<evidence type="ECO:0000313" key="8">
    <source>
        <dbReference type="EMBL" id="HIH69819.1"/>
    </source>
</evidence>
<organism evidence="8 9">
    <name type="scientific">Methermicoccus shengliensis</name>
    <dbReference type="NCBI Taxonomy" id="660064"/>
    <lineage>
        <taxon>Archaea</taxon>
        <taxon>Methanobacteriati</taxon>
        <taxon>Methanobacteriota</taxon>
        <taxon>Stenosarchaea group</taxon>
        <taxon>Methanomicrobia</taxon>
        <taxon>Methanosarcinales</taxon>
        <taxon>Methermicoccaceae</taxon>
        <taxon>Methermicoccus</taxon>
    </lineage>
</organism>
<dbReference type="InterPro" id="IPR009072">
    <property type="entry name" value="Histone-fold"/>
</dbReference>
<dbReference type="PANTHER" id="PTHR47828">
    <property type="entry name" value="ARCHAEAL HISTONE A"/>
    <property type="match status" value="1"/>
</dbReference>
<feature type="domain" description="Transcription factor CBF/NF-Y/archaeal histone" evidence="7">
    <location>
        <begin position="2"/>
        <end position="64"/>
    </location>
</feature>
<dbReference type="CDD" id="cd22909">
    <property type="entry name" value="HFD_archaea_histone-like"/>
    <property type="match status" value="1"/>
</dbReference>
<dbReference type="InterPro" id="IPR050004">
    <property type="entry name" value="HmfB-like"/>
</dbReference>
<dbReference type="AlphaFoldDB" id="A0A832RWS0"/>
<dbReference type="NCBIfam" id="NF043032">
    <property type="entry name" value="archaea_histone"/>
    <property type="match status" value="1"/>
</dbReference>
<keyword evidence="6" id="KW-0238">DNA-binding</keyword>
<gene>
    <name evidence="8" type="ORF">HA299_04270</name>
</gene>
<keyword evidence="4" id="KW-0158">Chromosome</keyword>
<dbReference type="Gene3D" id="1.10.20.10">
    <property type="entry name" value="Histone, subunit A"/>
    <property type="match status" value="1"/>
</dbReference>
<comment type="subcellular location">
    <subcellularLocation>
        <location evidence="1">Chromosome</location>
    </subcellularLocation>
    <subcellularLocation>
        <location evidence="2">Cytoplasm</location>
    </subcellularLocation>
</comment>
<dbReference type="PANTHER" id="PTHR47828:SF1">
    <property type="entry name" value="ARCHAEAL HISTONE A"/>
    <property type="match status" value="1"/>
</dbReference>
<evidence type="ECO:0000256" key="1">
    <source>
        <dbReference type="ARBA" id="ARBA00004286"/>
    </source>
</evidence>
<evidence type="ECO:0000256" key="6">
    <source>
        <dbReference type="ARBA" id="ARBA00023125"/>
    </source>
</evidence>